<feature type="compositionally biased region" description="Low complexity" evidence="3">
    <location>
        <begin position="174"/>
        <end position="183"/>
    </location>
</feature>
<dbReference type="GO" id="GO:0003723">
    <property type="term" value="F:RNA binding"/>
    <property type="evidence" value="ECO:0007669"/>
    <property type="project" value="TreeGrafter"/>
</dbReference>
<dbReference type="PANTHER" id="PTHR21551:SF0">
    <property type="entry name" value="PROTEIN ASSOCIATED WITH TOPO II RELATED-1, ISOFORM A"/>
    <property type="match status" value="1"/>
</dbReference>
<keyword evidence="2" id="KW-0963">Cytoplasm</keyword>
<feature type="compositionally biased region" description="Polar residues" evidence="3">
    <location>
        <begin position="24"/>
        <end position="41"/>
    </location>
</feature>
<feature type="region of interest" description="Disordered" evidence="3">
    <location>
        <begin position="324"/>
        <end position="356"/>
    </location>
</feature>
<protein>
    <submittedName>
        <fullName evidence="4">Uncharacterized protein</fullName>
    </submittedName>
</protein>
<dbReference type="PANTHER" id="PTHR21551">
    <property type="entry name" value="TOPOISOMERASE II-ASSOCIATED PROTEIN PAT1"/>
    <property type="match status" value="1"/>
</dbReference>
<comment type="caution">
    <text evidence="4">The sequence shown here is derived from an EMBL/GenBank/DDBJ whole genome shotgun (WGS) entry which is preliminary data.</text>
</comment>
<dbReference type="Proteomes" id="UP001054902">
    <property type="component" value="Unassembled WGS sequence"/>
</dbReference>
<feature type="compositionally biased region" description="Pro residues" evidence="3">
    <location>
        <begin position="208"/>
        <end position="221"/>
    </location>
</feature>
<keyword evidence="5" id="KW-1185">Reference proteome</keyword>
<evidence type="ECO:0000256" key="3">
    <source>
        <dbReference type="SAM" id="MobiDB-lite"/>
    </source>
</evidence>
<feature type="compositionally biased region" description="Polar residues" evidence="3">
    <location>
        <begin position="282"/>
        <end position="295"/>
    </location>
</feature>
<feature type="region of interest" description="Disordered" evidence="3">
    <location>
        <begin position="275"/>
        <end position="301"/>
    </location>
</feature>
<evidence type="ECO:0000256" key="2">
    <source>
        <dbReference type="ARBA" id="ARBA00022490"/>
    </source>
</evidence>
<sequence>MASAEDDLFASLGNSLMRDLLSDISGQDGSSNENDMFSQLANLEKELEAGSSNNAANNTSASGPPGLASSSTAPSAAAMVVGASSLSQPPPTLSSPLPTSKGQDAFSASLQQFSALNVQDFLQADSARKEQLQKTAQVSNDLVKDLFEDDTEEYDVKQDIVLEQGGSQMAQLFQKPMQGQQQQQPPPQAMVKPTPQPQGMPIRNVPPHGMPPQGMPPPPMMQMPGAQGMPPPPHMMGSPPPPHMMPPHMQHMMMMQMRQQQIMMQQQMMQQGQMQGHAPPTANRNMMSPQSQNAPTPAPTPNDKLFKKMDFPALGADASTIAQERKEEEMQLKQEQKARRENLKKAKELEQQRRNRPAVRMTFSNANPAAAPIPANAIHATSMTSRDLCYVLHSMLRPVLTHASVLDAYNADYYRWSYDDRKSRNLLFLGGNMPTGNQNLPNPVWKETKVKAQKMEEDFRETVEKRADEWSKEKNALGKVVKVNVKRPRALLATTALSSNADKTIDESDHSAETEEDRQRALLWAGRVAIDKGYQAYLNLVELRRLLQSRPGDTFSGDDSDVANRREELLKDVEDNVSKLQAAFGLKKEEGDQGVEFDCKILARTLTLPKGRMLLSRVIDEGILPHPSACKVLPNAIKVVFDTASTGDLSAAQPAGEDRLLRSLAGLVKTTQPSVDPANLLLCLDSTINAETIIDGEKRSMKGILTSKRTLMELLYAIFSRGSEVCVGAYEGEWKEKESKFLAVLSST</sequence>
<reference evidence="4 5" key="1">
    <citation type="journal article" date="2021" name="Sci. Rep.">
        <title>The genome of the diatom Chaetoceros tenuissimus carries an ancient integrated fragment of an extant virus.</title>
        <authorList>
            <person name="Hongo Y."/>
            <person name="Kimura K."/>
            <person name="Takaki Y."/>
            <person name="Yoshida Y."/>
            <person name="Baba S."/>
            <person name="Kobayashi G."/>
            <person name="Nagasaki K."/>
            <person name="Hano T."/>
            <person name="Tomaru Y."/>
        </authorList>
    </citation>
    <scope>NUCLEOTIDE SEQUENCE [LARGE SCALE GENOMIC DNA]</scope>
    <source>
        <strain evidence="4 5">NIES-3715</strain>
    </source>
</reference>
<feature type="compositionally biased region" description="Basic and acidic residues" evidence="3">
    <location>
        <begin position="324"/>
        <end position="353"/>
    </location>
</feature>
<accession>A0AAD3HBV1</accession>
<feature type="compositionally biased region" description="Pro residues" evidence="3">
    <location>
        <begin position="184"/>
        <end position="198"/>
    </location>
</feature>
<gene>
    <name evidence="4" type="ORF">CTEN210_14321</name>
</gene>
<comment type="subcellular location">
    <subcellularLocation>
        <location evidence="1">Cytoplasm</location>
        <location evidence="1">P-body</location>
    </subcellularLocation>
</comment>
<evidence type="ECO:0000256" key="1">
    <source>
        <dbReference type="ARBA" id="ARBA00004201"/>
    </source>
</evidence>
<dbReference type="AlphaFoldDB" id="A0AAD3HBV1"/>
<dbReference type="EMBL" id="BLLK01000058">
    <property type="protein sequence ID" value="GFH57845.1"/>
    <property type="molecule type" value="Genomic_DNA"/>
</dbReference>
<organism evidence="4 5">
    <name type="scientific">Chaetoceros tenuissimus</name>
    <dbReference type="NCBI Taxonomy" id="426638"/>
    <lineage>
        <taxon>Eukaryota</taxon>
        <taxon>Sar</taxon>
        <taxon>Stramenopiles</taxon>
        <taxon>Ochrophyta</taxon>
        <taxon>Bacillariophyta</taxon>
        <taxon>Coscinodiscophyceae</taxon>
        <taxon>Chaetocerotophycidae</taxon>
        <taxon>Chaetocerotales</taxon>
        <taxon>Chaetocerotaceae</taxon>
        <taxon>Chaetoceros</taxon>
    </lineage>
</organism>
<evidence type="ECO:0000313" key="5">
    <source>
        <dbReference type="Proteomes" id="UP001054902"/>
    </source>
</evidence>
<evidence type="ECO:0000313" key="4">
    <source>
        <dbReference type="EMBL" id="GFH57845.1"/>
    </source>
</evidence>
<name>A0AAD3HBV1_9STRA</name>
<dbReference type="GO" id="GO:0000290">
    <property type="term" value="P:deadenylation-dependent decapping of nuclear-transcribed mRNA"/>
    <property type="evidence" value="ECO:0007669"/>
    <property type="project" value="InterPro"/>
</dbReference>
<dbReference type="GO" id="GO:0000932">
    <property type="term" value="C:P-body"/>
    <property type="evidence" value="ECO:0007669"/>
    <property type="project" value="UniProtKB-SubCell"/>
</dbReference>
<dbReference type="InterPro" id="IPR039900">
    <property type="entry name" value="Pat1-like"/>
</dbReference>
<feature type="region of interest" description="Disordered" evidence="3">
    <location>
        <begin position="174"/>
        <end position="238"/>
    </location>
</feature>
<feature type="compositionally biased region" description="Pro residues" evidence="3">
    <location>
        <begin position="229"/>
        <end position="238"/>
    </location>
</feature>
<feature type="compositionally biased region" description="Low complexity" evidence="3">
    <location>
        <begin position="49"/>
        <end position="78"/>
    </location>
</feature>
<proteinExistence type="predicted"/>
<feature type="region of interest" description="Disordered" evidence="3">
    <location>
        <begin position="22"/>
        <end position="103"/>
    </location>
</feature>
<dbReference type="GO" id="GO:0033962">
    <property type="term" value="P:P-body assembly"/>
    <property type="evidence" value="ECO:0007669"/>
    <property type="project" value="TreeGrafter"/>
</dbReference>